<comment type="caution">
    <text evidence="3">The sequence shown here is derived from an EMBL/GenBank/DDBJ whole genome shotgun (WGS) entry which is preliminary data.</text>
</comment>
<dbReference type="Pfam" id="PF00240">
    <property type="entry name" value="ubiquitin"/>
    <property type="match status" value="1"/>
</dbReference>
<dbReference type="Gene3D" id="3.10.20.90">
    <property type="entry name" value="Phosphatidylinositol 3-kinase Catalytic Subunit, Chain A, domain 1"/>
    <property type="match status" value="1"/>
</dbReference>
<dbReference type="Proteomes" id="UP001296104">
    <property type="component" value="Unassembled WGS sequence"/>
</dbReference>
<dbReference type="InterPro" id="IPR029071">
    <property type="entry name" value="Ubiquitin-like_domsf"/>
</dbReference>
<keyword evidence="4" id="KW-1185">Reference proteome</keyword>
<evidence type="ECO:0000313" key="4">
    <source>
        <dbReference type="Proteomes" id="UP001296104"/>
    </source>
</evidence>
<dbReference type="SUPFAM" id="SSF54236">
    <property type="entry name" value="Ubiquitin-like"/>
    <property type="match status" value="1"/>
</dbReference>
<organism evidence="3 4">
    <name type="scientific">Lecanosticta acicola</name>
    <dbReference type="NCBI Taxonomy" id="111012"/>
    <lineage>
        <taxon>Eukaryota</taxon>
        <taxon>Fungi</taxon>
        <taxon>Dikarya</taxon>
        <taxon>Ascomycota</taxon>
        <taxon>Pezizomycotina</taxon>
        <taxon>Dothideomycetes</taxon>
        <taxon>Dothideomycetidae</taxon>
        <taxon>Mycosphaerellales</taxon>
        <taxon>Mycosphaerellaceae</taxon>
        <taxon>Lecanosticta</taxon>
    </lineage>
</organism>
<accession>A0AAI9E829</accession>
<dbReference type="CDD" id="cd17039">
    <property type="entry name" value="Ubl_ubiquitin_like"/>
    <property type="match status" value="1"/>
</dbReference>
<feature type="signal peptide" evidence="1">
    <location>
        <begin position="1"/>
        <end position="19"/>
    </location>
</feature>
<dbReference type="EMBL" id="CAVMBE010000006">
    <property type="protein sequence ID" value="CAK3846469.1"/>
    <property type="molecule type" value="Genomic_DNA"/>
</dbReference>
<dbReference type="PROSITE" id="PS50053">
    <property type="entry name" value="UBIQUITIN_2"/>
    <property type="match status" value="1"/>
</dbReference>
<evidence type="ECO:0000256" key="1">
    <source>
        <dbReference type="SAM" id="SignalP"/>
    </source>
</evidence>
<feature type="chain" id="PRO_5042482177" evidence="1">
    <location>
        <begin position="20"/>
        <end position="156"/>
    </location>
</feature>
<gene>
    <name evidence="3" type="ORF">LECACI_7A001582</name>
</gene>
<dbReference type="AlphaFoldDB" id="A0AAI9E829"/>
<evidence type="ECO:0000313" key="3">
    <source>
        <dbReference type="EMBL" id="CAK3846469.1"/>
    </source>
</evidence>
<keyword evidence="1" id="KW-0732">Signal</keyword>
<evidence type="ECO:0000259" key="2">
    <source>
        <dbReference type="PROSITE" id="PS50053"/>
    </source>
</evidence>
<dbReference type="InterPro" id="IPR000626">
    <property type="entry name" value="Ubiquitin-like_dom"/>
</dbReference>
<name>A0AAI9E829_9PEZI</name>
<sequence length="156" mass="16594">MSLNLTVTVPLEAILAVQAAADGDKTQSVTNSKIVEAVVAAIEALPCRIQPKDTSAEQSVSAAPKPAPVYSTARFDITVHTYMGRTFHQRVSASSTVNALRSAIQDHQGIPSDHQRLFYQGQLMGGDPDADGLEAGDIALGTYGLTRTDKAHLYLT</sequence>
<protein>
    <submittedName>
        <fullName evidence="3">Ubiquitin-60S ribosomal L40</fullName>
    </submittedName>
</protein>
<reference evidence="3" key="1">
    <citation type="submission" date="2023-11" db="EMBL/GenBank/DDBJ databases">
        <authorList>
            <person name="Alioto T."/>
            <person name="Alioto T."/>
            <person name="Gomez Garrido J."/>
        </authorList>
    </citation>
    <scope>NUCLEOTIDE SEQUENCE</scope>
</reference>
<proteinExistence type="predicted"/>
<feature type="domain" description="Ubiquitin-like" evidence="2">
    <location>
        <begin position="75"/>
        <end position="156"/>
    </location>
</feature>
<dbReference type="SMART" id="SM00213">
    <property type="entry name" value="UBQ"/>
    <property type="match status" value="1"/>
</dbReference>